<name>A0AAE4BSD4_9BACT</name>
<comment type="caution">
    <text evidence="1">The sequence shown here is derived from an EMBL/GenBank/DDBJ whole genome shotgun (WGS) entry which is preliminary data.</text>
</comment>
<dbReference type="Proteomes" id="UP001185092">
    <property type="component" value="Unassembled WGS sequence"/>
</dbReference>
<organism evidence="1 2">
    <name type="scientific">Aureibacter tunicatorum</name>
    <dbReference type="NCBI Taxonomy" id="866807"/>
    <lineage>
        <taxon>Bacteria</taxon>
        <taxon>Pseudomonadati</taxon>
        <taxon>Bacteroidota</taxon>
        <taxon>Cytophagia</taxon>
        <taxon>Cytophagales</taxon>
        <taxon>Persicobacteraceae</taxon>
        <taxon>Aureibacter</taxon>
    </lineage>
</organism>
<dbReference type="RefSeq" id="WP_309938244.1">
    <property type="nucleotide sequence ID" value="NZ_AP025305.1"/>
</dbReference>
<dbReference type="AlphaFoldDB" id="A0AAE4BSD4"/>
<keyword evidence="2" id="KW-1185">Reference proteome</keyword>
<dbReference type="EMBL" id="JAVDQD010000002">
    <property type="protein sequence ID" value="MDR6238738.1"/>
    <property type="molecule type" value="Genomic_DNA"/>
</dbReference>
<evidence type="ECO:0000313" key="2">
    <source>
        <dbReference type="Proteomes" id="UP001185092"/>
    </source>
</evidence>
<sequence length="622" mass="71739">MFQYCGNKLSRNKSNGVQSEEAIQCYRVMPPDSYRVFGDVNFKSHGFYDQEYVACHKEFFSSESQSFEKHFHLAGDIQISEQPKATKPELKVSDSYDLAVALPPFAHNFFASSEMIMKSNRVLEDMHANVKLVVKNGGLLVRDVEGVEHELMLVEPERVGGGELSVESECIFFMHDVLGIKHGKHLVARLADRNDVDREFEFHDREPADRLVAGLCKSIAKGEAENPDFIHRKRKIAGEYGECAPELKQSLESLSSSQRERVAENLGIDRHASPIVGEGIATYSGDEFESSFFRAKPPKYTDFESMYRYHMEAGTAKNRLEVLFFPWQFQFGAVVAKSGEDFITIENVHQYSEMMSKVSVDFFKLYENNRLLKMKVKKLTGGMGPLGVRKWKGDLFSYLEKLIPYLIDSRLSPSAVGELETMWAKKISLCKAPPHKLFFVNMYGKEEGHSFHELYEDQIASPAFTLVVRDSMEKWKISEESEMEKALNAYLKICPELNVSFMEVSTLVSRQREGLRESLDRHRQLLKLEKSVEGLKEIKEGFVVSVNLSSVYFFRQLYDSLQLLYSECLKERLGEQDRLDDLYQEMDRLARRRAFMSDGHDLEKVKNFMHKYLDYLQRNYLV</sequence>
<gene>
    <name evidence="1" type="ORF">HNQ88_001775</name>
</gene>
<reference evidence="1" key="1">
    <citation type="submission" date="2023-07" db="EMBL/GenBank/DDBJ databases">
        <title>Genomic Encyclopedia of Type Strains, Phase IV (KMG-IV): sequencing the most valuable type-strain genomes for metagenomic binning, comparative biology and taxonomic classification.</title>
        <authorList>
            <person name="Goeker M."/>
        </authorList>
    </citation>
    <scope>NUCLEOTIDE SEQUENCE</scope>
    <source>
        <strain evidence="1">DSM 26174</strain>
    </source>
</reference>
<evidence type="ECO:0000313" key="1">
    <source>
        <dbReference type="EMBL" id="MDR6238738.1"/>
    </source>
</evidence>
<accession>A0AAE4BSD4</accession>
<proteinExistence type="predicted"/>
<protein>
    <submittedName>
        <fullName evidence="1">Uncharacterized protein</fullName>
    </submittedName>
</protein>